<evidence type="ECO:0000313" key="4">
    <source>
        <dbReference type="Proteomes" id="UP000244180"/>
    </source>
</evidence>
<organism evidence="3 4">
    <name type="scientific">Hydrogenibacillus schlegelii</name>
    <name type="common">Bacillus schlegelii</name>
    <dbReference type="NCBI Taxonomy" id="1484"/>
    <lineage>
        <taxon>Bacteria</taxon>
        <taxon>Bacillati</taxon>
        <taxon>Bacillota</taxon>
        <taxon>Bacilli</taxon>
        <taxon>Bacillales</taxon>
        <taxon>Bacillales Family X. Incertae Sedis</taxon>
        <taxon>Hydrogenibacillus</taxon>
    </lineage>
</organism>
<dbReference type="GO" id="GO:0016627">
    <property type="term" value="F:oxidoreductase activity, acting on the CH-CH group of donors"/>
    <property type="evidence" value="ECO:0007669"/>
    <property type="project" value="InterPro"/>
</dbReference>
<sequence>MPAFRKKRFGSGFRDFRPKLVLTADYTVRRGRRVPLKATLDGALQGLDGIEWIVVARRFPEEPVPMGGRDVGLWASMAKLLASETAFRAVDQAIQTHGGNGFGKEYRFIQMLAPARLMKTAPVNNEMLLNFIAERALDLPRSY</sequence>
<comment type="caution">
    <text evidence="3">The sequence shown here is derived from an EMBL/GenBank/DDBJ whole genome shotgun (WGS) entry which is preliminary data.</text>
</comment>
<dbReference type="AlphaFoldDB" id="A0A2T5GE14"/>
<gene>
    <name evidence="3" type="ORF">HSCHL_0353</name>
</gene>
<evidence type="ECO:0000313" key="3">
    <source>
        <dbReference type="EMBL" id="PTQ54434.1"/>
    </source>
</evidence>
<evidence type="ECO:0000256" key="1">
    <source>
        <dbReference type="ARBA" id="ARBA00022630"/>
    </source>
</evidence>
<dbReference type="EMBL" id="PEBV01000004">
    <property type="protein sequence ID" value="PTQ54434.1"/>
    <property type="molecule type" value="Genomic_DNA"/>
</dbReference>
<dbReference type="Proteomes" id="UP000244180">
    <property type="component" value="Unassembled WGS sequence"/>
</dbReference>
<proteinExistence type="predicted"/>
<accession>A0A2T5GE14</accession>
<evidence type="ECO:0000259" key="2">
    <source>
        <dbReference type="Pfam" id="PF00441"/>
    </source>
</evidence>
<protein>
    <submittedName>
        <fullName evidence="3">Acyl-CoA dehydrogenase, short-chain specific</fullName>
    </submittedName>
</protein>
<dbReference type="SUPFAM" id="SSF47203">
    <property type="entry name" value="Acyl-CoA dehydrogenase C-terminal domain-like"/>
    <property type="match status" value="1"/>
</dbReference>
<dbReference type="Pfam" id="PF00441">
    <property type="entry name" value="Acyl-CoA_dh_1"/>
    <property type="match status" value="1"/>
</dbReference>
<name>A0A2T5GE14_HYDSH</name>
<dbReference type="InterPro" id="IPR036250">
    <property type="entry name" value="AcylCo_DH-like_C"/>
</dbReference>
<keyword evidence="1" id="KW-0285">Flavoprotein</keyword>
<feature type="domain" description="Acyl-CoA dehydrogenase/oxidase C-terminal" evidence="2">
    <location>
        <begin position="72"/>
        <end position="136"/>
    </location>
</feature>
<dbReference type="Gene3D" id="1.20.140.10">
    <property type="entry name" value="Butyryl-CoA Dehydrogenase, subunit A, domain 3"/>
    <property type="match status" value="1"/>
</dbReference>
<reference evidence="3 4" key="1">
    <citation type="submission" date="2017-08" db="EMBL/GenBank/DDBJ databases">
        <title>Burning lignite coal seam in the remote Altai Mountains harbors a hydrogen-driven thermophilic microbial community.</title>
        <authorList>
            <person name="Kadnikov V.V."/>
            <person name="Mardanov A.V."/>
            <person name="Ivasenko D."/>
            <person name="Beletsky A.V."/>
            <person name="Karnachuk O.V."/>
            <person name="Ravin N.V."/>
        </authorList>
    </citation>
    <scope>NUCLEOTIDE SEQUENCE [LARGE SCALE GENOMIC DNA]</scope>
    <source>
        <strain evidence="3">AL33</strain>
    </source>
</reference>
<dbReference type="InterPro" id="IPR009075">
    <property type="entry name" value="AcylCo_DH/oxidase_C"/>
</dbReference>